<reference evidence="3" key="1">
    <citation type="submission" date="2018-05" db="EMBL/GenBank/DDBJ databases">
        <authorList>
            <person name="Liu B.-T."/>
        </authorList>
    </citation>
    <scope>NUCLEOTIDE SEQUENCE [LARGE SCALE GENOMIC DNA]</scope>
    <source>
        <strain evidence="3">WD6-1</strain>
    </source>
</reference>
<keyword evidence="3" id="KW-1185">Reference proteome</keyword>
<sequence>MKPLAILALCSALGIAWAQSPSAWRTALAERLCPVEEVGPGVAQGFDLLARLLSTDSPDVRGV</sequence>
<proteinExistence type="predicted"/>
<comment type="caution">
    <text evidence="2">The sequence shown here is derived from an EMBL/GenBank/DDBJ whole genome shotgun (WGS) entry which is preliminary data.</text>
</comment>
<feature type="signal peptide" evidence="1">
    <location>
        <begin position="1"/>
        <end position="18"/>
    </location>
</feature>
<keyword evidence="1" id="KW-0732">Signal</keyword>
<name>A0A2U2BVP5_9PROT</name>
<gene>
    <name evidence="2" type="ORF">DDZ18_00320</name>
</gene>
<evidence type="ECO:0000313" key="3">
    <source>
        <dbReference type="Proteomes" id="UP000245168"/>
    </source>
</evidence>
<evidence type="ECO:0000256" key="1">
    <source>
        <dbReference type="SAM" id="SignalP"/>
    </source>
</evidence>
<organism evidence="2 3">
    <name type="scientific">Marinicauda salina</name>
    <dbReference type="NCBI Taxonomy" id="2135793"/>
    <lineage>
        <taxon>Bacteria</taxon>
        <taxon>Pseudomonadati</taxon>
        <taxon>Pseudomonadota</taxon>
        <taxon>Alphaproteobacteria</taxon>
        <taxon>Maricaulales</taxon>
        <taxon>Maricaulaceae</taxon>
        <taxon>Marinicauda</taxon>
    </lineage>
</organism>
<evidence type="ECO:0000313" key="2">
    <source>
        <dbReference type="EMBL" id="PWE18095.1"/>
    </source>
</evidence>
<dbReference type="RefSeq" id="WP_109251369.1">
    <property type="nucleotide sequence ID" value="NZ_QEXV01000001.1"/>
</dbReference>
<feature type="chain" id="PRO_5015495629" evidence="1">
    <location>
        <begin position="19"/>
        <end position="63"/>
    </location>
</feature>
<protein>
    <submittedName>
        <fullName evidence="2">Uncharacterized protein</fullName>
    </submittedName>
</protein>
<accession>A0A2U2BVP5</accession>
<dbReference type="Proteomes" id="UP000245168">
    <property type="component" value="Unassembled WGS sequence"/>
</dbReference>
<dbReference type="EMBL" id="QEXV01000001">
    <property type="protein sequence ID" value="PWE18095.1"/>
    <property type="molecule type" value="Genomic_DNA"/>
</dbReference>
<dbReference type="AlphaFoldDB" id="A0A2U2BVP5"/>